<accession>A0AAV1KED0</accession>
<dbReference type="CDD" id="cd01650">
    <property type="entry name" value="RT_nLTR_like"/>
    <property type="match status" value="1"/>
</dbReference>
<dbReference type="EMBL" id="CAVLGL010000013">
    <property type="protein sequence ID" value="CAK1580714.1"/>
    <property type="molecule type" value="Genomic_DNA"/>
</dbReference>
<feature type="coiled-coil region" evidence="1">
    <location>
        <begin position="242"/>
        <end position="269"/>
    </location>
</feature>
<dbReference type="GO" id="GO:0004523">
    <property type="term" value="F:RNA-DNA hybrid ribonuclease activity"/>
    <property type="evidence" value="ECO:0007669"/>
    <property type="project" value="InterPro"/>
</dbReference>
<gene>
    <name evidence="4" type="ORF">PARMNEM_LOCUS2471</name>
</gene>
<dbReference type="Pfam" id="PF00075">
    <property type="entry name" value="RNase_H"/>
    <property type="match status" value="1"/>
</dbReference>
<dbReference type="InterPro" id="IPR043502">
    <property type="entry name" value="DNA/RNA_pol_sf"/>
</dbReference>
<proteinExistence type="predicted"/>
<evidence type="ECO:0000313" key="4">
    <source>
        <dbReference type="EMBL" id="CAK1580714.1"/>
    </source>
</evidence>
<dbReference type="InterPro" id="IPR036691">
    <property type="entry name" value="Endo/exonu/phosph_ase_sf"/>
</dbReference>
<dbReference type="Gene3D" id="3.60.10.10">
    <property type="entry name" value="Endonuclease/exonuclease/phosphatase"/>
    <property type="match status" value="1"/>
</dbReference>
<dbReference type="CDD" id="cd09077">
    <property type="entry name" value="R1-I-EN"/>
    <property type="match status" value="1"/>
</dbReference>
<dbReference type="PROSITE" id="PS50878">
    <property type="entry name" value="RT_POL"/>
    <property type="match status" value="1"/>
</dbReference>
<evidence type="ECO:0000313" key="5">
    <source>
        <dbReference type="Proteomes" id="UP001314205"/>
    </source>
</evidence>
<dbReference type="AlphaFoldDB" id="A0AAV1KED0"/>
<dbReference type="PROSITE" id="PS50879">
    <property type="entry name" value="RNASE_H_1"/>
    <property type="match status" value="1"/>
</dbReference>
<evidence type="ECO:0000259" key="3">
    <source>
        <dbReference type="PROSITE" id="PS50879"/>
    </source>
</evidence>
<dbReference type="InterPro" id="IPR005135">
    <property type="entry name" value="Endo/exonuclease/phosphatase"/>
</dbReference>
<dbReference type="Gene3D" id="3.30.420.10">
    <property type="entry name" value="Ribonuclease H-like superfamily/Ribonuclease H"/>
    <property type="match status" value="1"/>
</dbReference>
<dbReference type="SUPFAM" id="SSF56219">
    <property type="entry name" value="DNase I-like"/>
    <property type="match status" value="1"/>
</dbReference>
<dbReference type="CDD" id="cd09276">
    <property type="entry name" value="Rnase_HI_RT_non_LTR"/>
    <property type="match status" value="1"/>
</dbReference>
<keyword evidence="5" id="KW-1185">Reference proteome</keyword>
<dbReference type="PANTHER" id="PTHR19446">
    <property type="entry name" value="REVERSE TRANSCRIPTASES"/>
    <property type="match status" value="1"/>
</dbReference>
<protein>
    <submittedName>
        <fullName evidence="4">Uncharacterized protein</fullName>
    </submittedName>
</protein>
<dbReference type="SUPFAM" id="SSF53098">
    <property type="entry name" value="Ribonuclease H-like"/>
    <property type="match status" value="1"/>
</dbReference>
<dbReference type="SUPFAM" id="SSF56672">
    <property type="entry name" value="DNA/RNA polymerases"/>
    <property type="match status" value="1"/>
</dbReference>
<reference evidence="4 5" key="1">
    <citation type="submission" date="2023-11" db="EMBL/GenBank/DDBJ databases">
        <authorList>
            <person name="Hedman E."/>
            <person name="Englund M."/>
            <person name="Stromberg M."/>
            <person name="Nyberg Akerstrom W."/>
            <person name="Nylinder S."/>
            <person name="Jareborg N."/>
            <person name="Kallberg Y."/>
            <person name="Kronander E."/>
        </authorList>
    </citation>
    <scope>NUCLEOTIDE SEQUENCE [LARGE SCALE GENOMIC DNA]</scope>
</reference>
<comment type="caution">
    <text evidence="4">The sequence shown here is derived from an EMBL/GenBank/DDBJ whole genome shotgun (WGS) entry which is preliminary data.</text>
</comment>
<feature type="domain" description="Reverse transcriptase" evidence="2">
    <location>
        <begin position="497"/>
        <end position="768"/>
    </location>
</feature>
<evidence type="ECO:0000259" key="2">
    <source>
        <dbReference type="PROSITE" id="PS50878"/>
    </source>
</evidence>
<dbReference type="Proteomes" id="UP001314205">
    <property type="component" value="Unassembled WGS sequence"/>
</dbReference>
<dbReference type="Pfam" id="PF00078">
    <property type="entry name" value="RVT_1"/>
    <property type="match status" value="1"/>
</dbReference>
<dbReference type="Pfam" id="PF14529">
    <property type="entry name" value="Exo_endo_phos_2"/>
    <property type="match status" value="1"/>
</dbReference>
<dbReference type="InterPro" id="IPR036397">
    <property type="entry name" value="RNaseH_sf"/>
</dbReference>
<dbReference type="InterPro" id="IPR002156">
    <property type="entry name" value="RNaseH_domain"/>
</dbReference>
<dbReference type="GO" id="GO:0071897">
    <property type="term" value="P:DNA biosynthetic process"/>
    <property type="evidence" value="ECO:0007669"/>
    <property type="project" value="UniProtKB-ARBA"/>
</dbReference>
<dbReference type="InterPro" id="IPR012337">
    <property type="entry name" value="RNaseH-like_sf"/>
</dbReference>
<dbReference type="GO" id="GO:0042575">
    <property type="term" value="C:DNA polymerase complex"/>
    <property type="evidence" value="ECO:0007669"/>
    <property type="project" value="UniProtKB-ARBA"/>
</dbReference>
<feature type="domain" description="RNase H type-1" evidence="3">
    <location>
        <begin position="931"/>
        <end position="1063"/>
    </location>
</feature>
<dbReference type="InterPro" id="IPR000477">
    <property type="entry name" value="RT_dom"/>
</dbReference>
<organism evidence="4 5">
    <name type="scientific">Parnassius mnemosyne</name>
    <name type="common">clouded apollo</name>
    <dbReference type="NCBI Taxonomy" id="213953"/>
    <lineage>
        <taxon>Eukaryota</taxon>
        <taxon>Metazoa</taxon>
        <taxon>Ecdysozoa</taxon>
        <taxon>Arthropoda</taxon>
        <taxon>Hexapoda</taxon>
        <taxon>Insecta</taxon>
        <taxon>Pterygota</taxon>
        <taxon>Neoptera</taxon>
        <taxon>Endopterygota</taxon>
        <taxon>Lepidoptera</taxon>
        <taxon>Glossata</taxon>
        <taxon>Ditrysia</taxon>
        <taxon>Papilionoidea</taxon>
        <taxon>Papilionidae</taxon>
        <taxon>Parnassiinae</taxon>
        <taxon>Parnassini</taxon>
        <taxon>Parnassius</taxon>
        <taxon>Driopa</taxon>
    </lineage>
</organism>
<sequence length="1226" mass="140652">MQVNLDRGRAATLECLRAAAMQGYAIILMQEPYVGVKAHLSAGSQYRIIQKVTNDRNKPVRSAIVICDPKIQFTVNPNLLSEDIVGVELKINYSNIGLISMYLHENADLEEDLQTIKNYVANMNTDDIIIGGDSNARSIWWGCNADNNRGKTIMETLAELNLDILNLGTKPTFVAHRLGKLCTSIIDVTACSSSLLHRIKDWRVDDQLCTISNHKAILFNLHTGNIKTEIITRGTKIYNTKKANWEKLKNDLKAELQKQNIVKNKIEEIKSHQELEDIINKYTQCILAACNNSIPLIKQERKTKIAPWWNNEIQEKKVIMIRKRRRIKNAHPGRRKHVVELYLEARRDYINAIENATTISWVNLCNKEEKESMWQRTYRILKICSNREEDKLLRNSSGRILSEIESAEYLANTFYPEDNPDMDNEEQAEMRNNTQNIINKINNEHIPTPNLFTQNEIEQILRNINPKKAPGADGLTSDICQAAFESNPEVLQSIYNKCLIIGHFPKLWKNATIKIIPKPNKEDYTQPKAYRPIGLLPVLGKILEKLFINRVQWQLGKENKMNHRQYGFTPQKSTEDALYDTMALIKKGLKEKSIVVLVSLDIEGAFDNAWWPAIINELHSKNVDASMLRLIISYLSEREIHLKYAGQEIKKPTNRGCIQGSTCGPMFWNTLLDPLLQTTENTQAHVQAFADDILIIASNQDGQKLEITLNHTLKIITEWGKKHKLRFAPHKTQSVLITRKQKFHRPLLKMEEVELQYLDQLKVLGLTIDQNINFKPHLDNVCRKAINIYKMVSRAARANWGLNSDILRTIYMAVVEPTILYAASCWAETTDKKYIERILNRMTQIFGIRISKGHKTNSLISSTLLSKIIPLALRAKENASIYEIKRGKPIELLPGREIETRISPYDLPHPCERIQRNFKHVNNQKDIDEIKNDWVRIFTDGSKIDGKVGAAVTVWHNGLEIKTITFRLESYCSIYQAEMMAIQRALKYIISKKYPGANIISDSRSAITTICDPVSLNPIASEIRTMIKTLEDNRKQVELYWIKAHCGIQGNERADELAKQAAIKNKQSPAYDKFPLSYAKRLTRNTTLQIWQRKYEQATTSSITKKFFPNIVKAYKILKSIKMNNLVTHLFTGHGGNKAYLYKYKLSSSPCCICDENTDQTIEHIVIDCPRFGKRRFETECSMGVEIVAENLKFIIEDDYCRPIFMKFALLALKSISKENGSKIID</sequence>
<dbReference type="GO" id="GO:0003676">
    <property type="term" value="F:nucleic acid binding"/>
    <property type="evidence" value="ECO:0007669"/>
    <property type="project" value="InterPro"/>
</dbReference>
<name>A0AAV1KED0_9NEOP</name>
<keyword evidence="1" id="KW-0175">Coiled coil</keyword>
<evidence type="ECO:0000256" key="1">
    <source>
        <dbReference type="SAM" id="Coils"/>
    </source>
</evidence>